<keyword evidence="1" id="KW-0809">Transit peptide</keyword>
<dbReference type="InterPro" id="IPR039206">
    <property type="entry name" value="MORF/ORRM1/DAG-like"/>
</dbReference>
<dbReference type="InterPro" id="IPR054059">
    <property type="entry name" value="MORF/ORRM1/DAG-like_MORF"/>
</dbReference>
<dbReference type="PANTHER" id="PTHR31346">
    <property type="entry name" value="MULTIPLE ORGANELLAR RNA EDITING FACTOR 2, CHLOROPLASTIC-RELATED-RELATED"/>
    <property type="match status" value="1"/>
</dbReference>
<keyword evidence="5" id="KW-1185">Reference proteome</keyword>
<evidence type="ECO:0000259" key="3">
    <source>
        <dbReference type="Pfam" id="PF21864"/>
    </source>
</evidence>
<reference evidence="4 5" key="1">
    <citation type="submission" date="2020-08" db="EMBL/GenBank/DDBJ databases">
        <title>Plant Genome Project.</title>
        <authorList>
            <person name="Zhang R.-G."/>
        </authorList>
    </citation>
    <scope>NUCLEOTIDE SEQUENCE [LARGE SCALE GENOMIC DNA]</scope>
    <source>
        <strain evidence="4">WSP0</strain>
        <tissue evidence="4">Leaf</tissue>
    </source>
</reference>
<proteinExistence type="predicted"/>
<dbReference type="Pfam" id="PF21864">
    <property type="entry name" value="MORF_dom"/>
    <property type="match status" value="1"/>
</dbReference>
<evidence type="ECO:0000313" key="4">
    <source>
        <dbReference type="EMBL" id="KAG5546138.1"/>
    </source>
</evidence>
<dbReference type="GO" id="GO:0005739">
    <property type="term" value="C:mitochondrion"/>
    <property type="evidence" value="ECO:0007669"/>
    <property type="project" value="TreeGrafter"/>
</dbReference>
<dbReference type="PANTHER" id="PTHR31346:SF4">
    <property type="entry name" value="MULTIPLE ORGANELLAR RNA EDITING FACTOR 8, CHLOROPLASTIC_MITOCHONDRIAL"/>
    <property type="match status" value="1"/>
</dbReference>
<accession>A0AAV6K1A5</accession>
<dbReference type="AlphaFoldDB" id="A0AAV6K1A5"/>
<sequence>MATTRMIFTRSLLTTKQTLSSALSRSYTSSVASLSTPPPSSLSSLSLRPLFAANFHRLSQPTTVRGYATEKTSSSLVDPNPNRFKRPPLESTGLEGMDFKHWLFVLEKPEGNPAREEIIDTYVKTLAQVVGSDDEARMKIYSVSTRYYFAFGALVSEELAKKVGELPKVRWAVPDSYLDVGNKDYGGM</sequence>
<gene>
    <name evidence="4" type="ORF">RHGRI_018348</name>
</gene>
<evidence type="ECO:0000313" key="5">
    <source>
        <dbReference type="Proteomes" id="UP000823749"/>
    </source>
</evidence>
<name>A0AAV6K1A5_9ERIC</name>
<dbReference type="Proteomes" id="UP000823749">
    <property type="component" value="Chromosome 6"/>
</dbReference>
<evidence type="ECO:0000256" key="1">
    <source>
        <dbReference type="ARBA" id="ARBA00022946"/>
    </source>
</evidence>
<comment type="caution">
    <text evidence="4">The sequence shown here is derived from an EMBL/GenBank/DDBJ whole genome shotgun (WGS) entry which is preliminary data.</text>
</comment>
<evidence type="ECO:0000256" key="2">
    <source>
        <dbReference type="SAM" id="MobiDB-lite"/>
    </source>
</evidence>
<feature type="region of interest" description="Disordered" evidence="2">
    <location>
        <begin position="71"/>
        <end position="90"/>
    </location>
</feature>
<feature type="domain" description="MORF/ORRM1/DAG-like MORF" evidence="3">
    <location>
        <begin position="99"/>
        <end position="187"/>
    </location>
</feature>
<protein>
    <recommendedName>
        <fullName evidence="3">MORF/ORRM1/DAG-like MORF domain-containing protein</fullName>
    </recommendedName>
</protein>
<organism evidence="4 5">
    <name type="scientific">Rhododendron griersonianum</name>
    <dbReference type="NCBI Taxonomy" id="479676"/>
    <lineage>
        <taxon>Eukaryota</taxon>
        <taxon>Viridiplantae</taxon>
        <taxon>Streptophyta</taxon>
        <taxon>Embryophyta</taxon>
        <taxon>Tracheophyta</taxon>
        <taxon>Spermatophyta</taxon>
        <taxon>Magnoliopsida</taxon>
        <taxon>eudicotyledons</taxon>
        <taxon>Gunneridae</taxon>
        <taxon>Pentapetalae</taxon>
        <taxon>asterids</taxon>
        <taxon>Ericales</taxon>
        <taxon>Ericaceae</taxon>
        <taxon>Ericoideae</taxon>
        <taxon>Rhodoreae</taxon>
        <taxon>Rhododendron</taxon>
    </lineage>
</organism>
<dbReference type="GO" id="GO:0080156">
    <property type="term" value="P:mitochondrial mRNA modification"/>
    <property type="evidence" value="ECO:0007669"/>
    <property type="project" value="TreeGrafter"/>
</dbReference>
<dbReference type="EMBL" id="JACTNZ010000006">
    <property type="protein sequence ID" value="KAG5546138.1"/>
    <property type="molecule type" value="Genomic_DNA"/>
</dbReference>
<dbReference type="GO" id="GO:0016554">
    <property type="term" value="P:cytidine to uridine editing"/>
    <property type="evidence" value="ECO:0007669"/>
    <property type="project" value="InterPro"/>
</dbReference>